<gene>
    <name evidence="2" type="ORF">CONLIGDRAFT_678038</name>
</gene>
<keyword evidence="3" id="KW-1185">Reference proteome</keyword>
<evidence type="ECO:0000256" key="1">
    <source>
        <dbReference type="SAM" id="MobiDB-lite"/>
    </source>
</evidence>
<accession>A0A1J7JNV4</accession>
<proteinExistence type="predicted"/>
<organism evidence="2 3">
    <name type="scientific">Coniochaeta ligniaria NRRL 30616</name>
    <dbReference type="NCBI Taxonomy" id="1408157"/>
    <lineage>
        <taxon>Eukaryota</taxon>
        <taxon>Fungi</taxon>
        <taxon>Dikarya</taxon>
        <taxon>Ascomycota</taxon>
        <taxon>Pezizomycotina</taxon>
        <taxon>Sordariomycetes</taxon>
        <taxon>Sordariomycetidae</taxon>
        <taxon>Coniochaetales</taxon>
        <taxon>Coniochaetaceae</taxon>
        <taxon>Coniochaeta</taxon>
    </lineage>
</organism>
<evidence type="ECO:0000313" key="3">
    <source>
        <dbReference type="Proteomes" id="UP000182658"/>
    </source>
</evidence>
<dbReference type="OrthoDB" id="4966402at2759"/>
<dbReference type="AlphaFoldDB" id="A0A1J7JNV4"/>
<dbReference type="InParanoid" id="A0A1J7JNV4"/>
<reference evidence="2 3" key="1">
    <citation type="submission" date="2016-10" db="EMBL/GenBank/DDBJ databases">
        <title>Draft genome sequence of Coniochaeta ligniaria NRRL30616, a lignocellulolytic fungus for bioabatement of inhibitors in plant biomass hydrolysates.</title>
        <authorList>
            <consortium name="DOE Joint Genome Institute"/>
            <person name="Jimenez D.J."/>
            <person name="Hector R.E."/>
            <person name="Riley R."/>
            <person name="Sun H."/>
            <person name="Grigoriev I.V."/>
            <person name="Van Elsas J.D."/>
            <person name="Nichols N.N."/>
        </authorList>
    </citation>
    <scope>NUCLEOTIDE SEQUENCE [LARGE SCALE GENOMIC DNA]</scope>
    <source>
        <strain evidence="2 3">NRRL 30616</strain>
    </source>
</reference>
<protein>
    <submittedName>
        <fullName evidence="2">Uncharacterized protein</fullName>
    </submittedName>
</protein>
<name>A0A1J7JNV4_9PEZI</name>
<feature type="compositionally biased region" description="Low complexity" evidence="1">
    <location>
        <begin position="73"/>
        <end position="84"/>
    </location>
</feature>
<feature type="region of interest" description="Disordered" evidence="1">
    <location>
        <begin position="63"/>
        <end position="84"/>
    </location>
</feature>
<dbReference type="Proteomes" id="UP000182658">
    <property type="component" value="Unassembled WGS sequence"/>
</dbReference>
<dbReference type="EMBL" id="KV875095">
    <property type="protein sequence ID" value="OIW31568.1"/>
    <property type="molecule type" value="Genomic_DNA"/>
</dbReference>
<sequence>MCDLEEFLFSCGHNIFRLKSYCHFARNDPNHQCFGVKQLRDSWAQVYECEACRMLHQQQQRQASMSAYGGDQGSSDSRSSSYRR</sequence>
<evidence type="ECO:0000313" key="2">
    <source>
        <dbReference type="EMBL" id="OIW31568.1"/>
    </source>
</evidence>